<feature type="domain" description="Big-1" evidence="2">
    <location>
        <begin position="78"/>
        <end position="169"/>
    </location>
</feature>
<dbReference type="InterPro" id="IPR003344">
    <property type="entry name" value="Big_1_dom"/>
</dbReference>
<evidence type="ECO:0000313" key="3">
    <source>
        <dbReference type="EMBL" id="STD20541.1"/>
    </source>
</evidence>
<dbReference type="AlphaFoldDB" id="A0A376FBE3"/>
<dbReference type="InterPro" id="IPR008964">
    <property type="entry name" value="Invasin/intimin_cell_adhesion"/>
</dbReference>
<feature type="domain" description="Big-1" evidence="2">
    <location>
        <begin position="380"/>
        <end position="470"/>
    </location>
</feature>
<evidence type="ECO:0000256" key="1">
    <source>
        <dbReference type="ARBA" id="ARBA00010116"/>
    </source>
</evidence>
<feature type="domain" description="Big-1" evidence="2">
    <location>
        <begin position="1"/>
        <end position="68"/>
    </location>
</feature>
<proteinExistence type="inferred from homology"/>
<dbReference type="SMART" id="SM00634">
    <property type="entry name" value="BID_1"/>
    <property type="match status" value="5"/>
</dbReference>
<comment type="similarity">
    <text evidence="1">Belongs to the intimin/invasin family.</text>
</comment>
<dbReference type="InterPro" id="IPR013783">
    <property type="entry name" value="Ig-like_fold"/>
</dbReference>
<dbReference type="PANTHER" id="PTHR39576:SF2">
    <property type="entry name" value="ATTACHING AND EFFACING PROTEIN HOMOLOG-RELATED"/>
    <property type="match status" value="1"/>
</dbReference>
<evidence type="ECO:0000259" key="2">
    <source>
        <dbReference type="PROSITE" id="PS51127"/>
    </source>
</evidence>
<gene>
    <name evidence="3" type="primary">eae</name>
    <name evidence="3" type="ORF">NCTC12123_02053</name>
</gene>
<dbReference type="Proteomes" id="UP000255163">
    <property type="component" value="Unassembled WGS sequence"/>
</dbReference>
<feature type="domain" description="Big-1" evidence="2">
    <location>
        <begin position="179"/>
        <end position="270"/>
    </location>
</feature>
<dbReference type="InterPro" id="IPR051715">
    <property type="entry name" value="Intimin-Invasin_domain"/>
</dbReference>
<accession>A0A376FBE3</accession>
<feature type="domain" description="Big-1" evidence="2">
    <location>
        <begin position="280"/>
        <end position="370"/>
    </location>
</feature>
<dbReference type="PANTHER" id="PTHR39576">
    <property type="entry name" value="ATTACHING AND EFFACING PROTEIN HOMOLOG-RELATED-RELATED"/>
    <property type="match status" value="1"/>
</dbReference>
<dbReference type="EMBL" id="UFYI01000007">
    <property type="protein sequence ID" value="STD20541.1"/>
    <property type="molecule type" value="Genomic_DNA"/>
</dbReference>
<name>A0A376FBE3_ENTAS</name>
<protein>
    <submittedName>
        <fullName evidence="3">Gamma-intimin</fullName>
    </submittedName>
</protein>
<dbReference type="Gene3D" id="2.60.40.10">
    <property type="entry name" value="Immunoglobulins"/>
    <property type="match status" value="6"/>
</dbReference>
<dbReference type="Pfam" id="PF02369">
    <property type="entry name" value="Big_1"/>
    <property type="match status" value="6"/>
</dbReference>
<dbReference type="SUPFAM" id="SSF49373">
    <property type="entry name" value="Invasin/intimin cell-adhesion fragments"/>
    <property type="match status" value="6"/>
</dbReference>
<evidence type="ECO:0000313" key="4">
    <source>
        <dbReference type="Proteomes" id="UP000255163"/>
    </source>
</evidence>
<sequence length="680" mass="67241">MKDGQGNPVPNFVVNWNTTKGTLSGSTTMTNASGIATVTLKDTVAGAATVTAQSGTSSAISAPAVDFTPDSTTAAIGSGDLTVDKTSIVANNTDLATYTSVVKDAYGNPVQGVTVTWATDLGVMSSSTSVTDSSGQATATLKGTQAGIAQVTASVNGSTPVNAASVTLTADSTSAAVASGDISVDKTTLVANATDTATYSAVIKDANGNVVPGVTVNWATDKGTLSGSTSVTGTDGVAKINLSSTVAGDAQVAVKIGSSASVNAPVVNFTADSASAGINSSDLTVDKTTLVANNTEFATYTAIVKDAGGNLVPGVSVSWATSNGTLSGANSTTGTDGKATITLKSTVAGNAQVTATVNGTPVNASNVTFTADTATAAIGSGDLTVDKTNVVANDIDIATYTALVKDANGNAVPNIAISWATNLGTLSGATSNTGDDGKATITLKGTKAGDATVNATVNGASQPAAAVTLIADVTTATVTNLTASLSKMTGTGTESSVLTVTVKDAHGNAIPAGQPVSWSTTLGTLVDTTTQTDINGQSSTTLSGTTASGNTNAIATVEAQALAGSLTTDITILPVYMVGGKTYWTLNKDHKTLDEAKAEANCATYGGGTVASQADLKEFASNGGDFAVKNVPGEYFNTWYNLSGSWMTTSGKFHSFNSGGSTIPVGGTTSGPGSDYVCVK</sequence>
<reference evidence="3 4" key="1">
    <citation type="submission" date="2018-06" db="EMBL/GenBank/DDBJ databases">
        <authorList>
            <consortium name="Pathogen Informatics"/>
            <person name="Doyle S."/>
        </authorList>
    </citation>
    <scope>NUCLEOTIDE SEQUENCE [LARGE SCALE GENOMIC DNA]</scope>
    <source>
        <strain evidence="3 4">NCTC12123</strain>
    </source>
</reference>
<dbReference type="GO" id="GO:0009279">
    <property type="term" value="C:cell outer membrane"/>
    <property type="evidence" value="ECO:0007669"/>
    <property type="project" value="TreeGrafter"/>
</dbReference>
<feature type="domain" description="Big-1" evidence="2">
    <location>
        <begin position="478"/>
        <end position="578"/>
    </location>
</feature>
<organism evidence="3 4">
    <name type="scientific">Enterobacter asburiae</name>
    <dbReference type="NCBI Taxonomy" id="61645"/>
    <lineage>
        <taxon>Bacteria</taxon>
        <taxon>Pseudomonadati</taxon>
        <taxon>Pseudomonadota</taxon>
        <taxon>Gammaproteobacteria</taxon>
        <taxon>Enterobacterales</taxon>
        <taxon>Enterobacteriaceae</taxon>
        <taxon>Enterobacter</taxon>
        <taxon>Enterobacter cloacae complex</taxon>
    </lineage>
</organism>
<dbReference type="PROSITE" id="PS51127">
    <property type="entry name" value="BIG1"/>
    <property type="match status" value="6"/>
</dbReference>